<dbReference type="Pfam" id="PF06114">
    <property type="entry name" value="Peptidase_M78"/>
    <property type="match status" value="1"/>
</dbReference>
<dbReference type="InterPro" id="IPR010359">
    <property type="entry name" value="IrrE_HExxH"/>
</dbReference>
<dbReference type="InterPro" id="IPR018653">
    <property type="entry name" value="ScfR_C"/>
</dbReference>
<dbReference type="Gene3D" id="1.10.260.40">
    <property type="entry name" value="lambda repressor-like DNA-binding domains"/>
    <property type="match status" value="1"/>
</dbReference>
<evidence type="ECO:0000313" key="7">
    <source>
        <dbReference type="Proteomes" id="UP000009134"/>
    </source>
</evidence>
<evidence type="ECO:0000313" key="6">
    <source>
        <dbReference type="EMBL" id="ABD25252.1"/>
    </source>
</evidence>
<evidence type="ECO:0000256" key="4">
    <source>
        <dbReference type="ARBA" id="ARBA00023163"/>
    </source>
</evidence>
<dbReference type="eggNOG" id="COG1396">
    <property type="taxonomic scope" value="Bacteria"/>
</dbReference>
<dbReference type="Proteomes" id="UP000009134">
    <property type="component" value="Chromosome"/>
</dbReference>
<dbReference type="HOGENOM" id="CLU_046383_0_0_5"/>
<dbReference type="KEGG" id="nar:Saro_0807"/>
<dbReference type="InterPro" id="IPR010982">
    <property type="entry name" value="Lambda_DNA-bd_dom_sf"/>
</dbReference>
<evidence type="ECO:0000256" key="2">
    <source>
        <dbReference type="ARBA" id="ARBA00023015"/>
    </source>
</evidence>
<dbReference type="InterPro" id="IPR001387">
    <property type="entry name" value="Cro/C1-type_HTH"/>
</dbReference>
<evidence type="ECO:0000256" key="1">
    <source>
        <dbReference type="ARBA" id="ARBA00007227"/>
    </source>
</evidence>
<dbReference type="InterPro" id="IPR026281">
    <property type="entry name" value="HTH_RamB"/>
</dbReference>
<dbReference type="AlphaFoldDB" id="Q2GA71"/>
<dbReference type="PROSITE" id="PS50943">
    <property type="entry name" value="HTH_CROC1"/>
    <property type="match status" value="1"/>
</dbReference>
<comment type="similarity">
    <text evidence="1">Belongs to the short-chain fatty acyl-CoA assimilation regulator (ScfR) family.</text>
</comment>
<keyword evidence="4" id="KW-0804">Transcription</keyword>
<keyword evidence="7" id="KW-1185">Reference proteome</keyword>
<dbReference type="STRING" id="279238.Saro_0807"/>
<dbReference type="SUPFAM" id="SSF47413">
    <property type="entry name" value="lambda repressor-like DNA-binding domains"/>
    <property type="match status" value="1"/>
</dbReference>
<keyword evidence="2" id="KW-0805">Transcription regulation</keyword>
<feature type="domain" description="HTH cro/C1-type" evidence="5">
    <location>
        <begin position="49"/>
        <end position="103"/>
    </location>
</feature>
<reference evidence="7" key="1">
    <citation type="submission" date="2006-01" db="EMBL/GenBank/DDBJ databases">
        <title>Complete sequence of Novosphingobium aromaticivorans DSM 12444.</title>
        <authorList>
            <consortium name="US DOE Joint Genome Institute"/>
            <person name="Copeland A."/>
            <person name="Lucas S."/>
            <person name="Lapidus A."/>
            <person name="Barry K."/>
            <person name="Detter J.C."/>
            <person name="Glavina T."/>
            <person name="Hammon N."/>
            <person name="Israni S."/>
            <person name="Pitluck S."/>
            <person name="Chain P."/>
            <person name="Malfatti S."/>
            <person name="Shin M."/>
            <person name="Vergez L."/>
            <person name="Schmutz J."/>
            <person name="Larimer F."/>
            <person name="Land M."/>
            <person name="Kyrpides N."/>
            <person name="Ivanova N."/>
            <person name="Fredrickson J."/>
            <person name="Balkwill D."/>
            <person name="Romine M.F."/>
            <person name="Richardson P."/>
        </authorList>
    </citation>
    <scope>NUCLEOTIDE SEQUENCE [LARGE SCALE GENOMIC DNA]</scope>
    <source>
        <strain evidence="7">ATCC 700278 / DSM 12444 / CCUG 56034 / CIP 105152 / NBRC 16084 / F199</strain>
    </source>
</reference>
<dbReference type="CDD" id="cd00093">
    <property type="entry name" value="HTH_XRE"/>
    <property type="match status" value="1"/>
</dbReference>
<name>Q2GA71_NOVAD</name>
<dbReference type="PANTHER" id="PTHR46797">
    <property type="entry name" value="HTH-TYPE TRANSCRIPTIONAL REGULATOR"/>
    <property type="match status" value="1"/>
</dbReference>
<dbReference type="GO" id="GO:0003677">
    <property type="term" value="F:DNA binding"/>
    <property type="evidence" value="ECO:0007669"/>
    <property type="project" value="UniProtKB-KW"/>
</dbReference>
<dbReference type="PANTHER" id="PTHR46797:SF23">
    <property type="entry name" value="HTH-TYPE TRANSCRIPTIONAL REGULATOR SUTR"/>
    <property type="match status" value="1"/>
</dbReference>
<sequence length="506" mass="56518">MFGLNCGLAFHLRQSGCQVQCYSANLRRHTLQIGIREMARRRLFAGEQLKALRSARKLRQGEMAALLGISASYLSQIENDERPLTPALTDRLQSSFPVEWQDFASDRVEPVLAALRDATADPLIGQALPGEQVERVAEQYPAFAQAFARLWDQHRRSVQRLEIIDEALGSDNISGGRLPWEEVRDWFHHANNYVDAIDRAAERLAIRLSGTGMSPTMGQMAVWLESRGIAVEQVSGGAMRRFDPEARRLTLDPNQPVESGRFQMAYQLAAEALSEEIAAIVNEATLQSAAARQLLTVGLGNYAAGALIMPYEWFRTRARELRHDIDQLRQLFGASFEQVCHRLSTLQRPQARGIPMFFCRVDMAGNITKRHSATRLQFARFGGACPLWVVHEAVAIPDRIHVQAAEMPDGVRYVSIAKGLVKPSGSYYRPPRRYAVALGCEAALADEFIYADGINLARPEAVTRIGISCRICPRDRCDQRAFPPSDRAILVDPHARDLVPYGITDI</sequence>
<dbReference type="Pfam" id="PF13560">
    <property type="entry name" value="HTH_31"/>
    <property type="match status" value="1"/>
</dbReference>
<dbReference type="GO" id="GO:0003700">
    <property type="term" value="F:DNA-binding transcription factor activity"/>
    <property type="evidence" value="ECO:0007669"/>
    <property type="project" value="TreeGrafter"/>
</dbReference>
<dbReference type="PIRSF" id="PIRSF019251">
    <property type="entry name" value="Rv0465c"/>
    <property type="match status" value="1"/>
</dbReference>
<protein>
    <submittedName>
        <fullName evidence="6">Transcriptional regulator, XRE family</fullName>
    </submittedName>
</protein>
<evidence type="ECO:0000256" key="3">
    <source>
        <dbReference type="ARBA" id="ARBA00023125"/>
    </source>
</evidence>
<proteinExistence type="inferred from homology"/>
<dbReference type="EMBL" id="CP000248">
    <property type="protein sequence ID" value="ABD25252.1"/>
    <property type="molecule type" value="Genomic_DNA"/>
</dbReference>
<dbReference type="eggNOG" id="COG3800">
    <property type="taxonomic scope" value="Bacteria"/>
</dbReference>
<dbReference type="SMART" id="SM00530">
    <property type="entry name" value="HTH_XRE"/>
    <property type="match status" value="1"/>
</dbReference>
<dbReference type="Pfam" id="PF09856">
    <property type="entry name" value="ScfRs"/>
    <property type="match status" value="1"/>
</dbReference>
<keyword evidence="3" id="KW-0238">DNA-binding</keyword>
<accession>Q2GA71</accession>
<evidence type="ECO:0000259" key="5">
    <source>
        <dbReference type="PROSITE" id="PS50943"/>
    </source>
</evidence>
<dbReference type="GO" id="GO:0005829">
    <property type="term" value="C:cytosol"/>
    <property type="evidence" value="ECO:0007669"/>
    <property type="project" value="TreeGrafter"/>
</dbReference>
<organism evidence="6 7">
    <name type="scientific">Novosphingobium aromaticivorans (strain ATCC 700278 / DSM 12444 / CCUG 56034 / CIP 105152 / NBRC 16084 / F199)</name>
    <dbReference type="NCBI Taxonomy" id="279238"/>
    <lineage>
        <taxon>Bacteria</taxon>
        <taxon>Pseudomonadati</taxon>
        <taxon>Pseudomonadota</taxon>
        <taxon>Alphaproteobacteria</taxon>
        <taxon>Sphingomonadales</taxon>
        <taxon>Sphingomonadaceae</taxon>
        <taxon>Novosphingobium</taxon>
    </lineage>
</organism>
<gene>
    <name evidence="6" type="ordered locus">Saro_0807</name>
</gene>
<dbReference type="InterPro" id="IPR050807">
    <property type="entry name" value="TransReg_Diox_bact_type"/>
</dbReference>